<feature type="transmembrane region" description="Helical" evidence="21">
    <location>
        <begin position="355"/>
        <end position="375"/>
    </location>
</feature>
<dbReference type="Gene3D" id="1.20.210.10">
    <property type="entry name" value="Cytochrome c oxidase-like, subunit I domain"/>
    <property type="match status" value="1"/>
</dbReference>
<dbReference type="InterPro" id="IPR023616">
    <property type="entry name" value="Cyt_c_oxase-like_su1_dom"/>
</dbReference>
<comment type="cofactor">
    <cofactor evidence="1">
        <name>heme b</name>
        <dbReference type="ChEBI" id="CHEBI:60344"/>
    </cofactor>
</comment>
<dbReference type="EC" id="7.1.1.9" evidence="6"/>
<keyword evidence="16" id="KW-0408">Iron</keyword>
<accession>A0ABN1FQY0</accession>
<feature type="transmembrane region" description="Helical" evidence="21">
    <location>
        <begin position="169"/>
        <end position="193"/>
    </location>
</feature>
<evidence type="ECO:0000256" key="20">
    <source>
        <dbReference type="RuleBase" id="RU000370"/>
    </source>
</evidence>
<dbReference type="InterPro" id="IPR000883">
    <property type="entry name" value="Cyt_C_Oxase_1"/>
</dbReference>
<dbReference type="PROSITE" id="PS00077">
    <property type="entry name" value="COX1_CUB"/>
    <property type="match status" value="1"/>
</dbReference>
<keyword evidence="11 20" id="KW-0812">Transmembrane</keyword>
<dbReference type="InterPro" id="IPR004677">
    <property type="entry name" value="Cyt_c_oxidase_cbb3_su1"/>
</dbReference>
<dbReference type="NCBIfam" id="TIGR00780">
    <property type="entry name" value="ccoN"/>
    <property type="match status" value="1"/>
</dbReference>
<dbReference type="CDD" id="cd01661">
    <property type="entry name" value="cbb3_Oxidase_I"/>
    <property type="match status" value="1"/>
</dbReference>
<comment type="pathway">
    <text evidence="4">Energy metabolism; oxidative phosphorylation.</text>
</comment>
<evidence type="ECO:0000256" key="19">
    <source>
        <dbReference type="ARBA" id="ARBA00047816"/>
    </source>
</evidence>
<keyword evidence="12" id="KW-0479">Metal-binding</keyword>
<sequence>MASAVAYQSPPAAVEYDDGIVRLFVAAALFWGVVGMAMGVLIAAQMVFPSLNLDLPWTTFGRLRPVHTSGVIFAFGGNALIGTSFYVVQRTCRARLPGRFAAEFVFWGYQLFIVLAALGYVMGATAGREYAEPEWFVDLWLAVVWLTYGGLFVGVLLRRTEPHIYVANWFYLAFIVTITLLHVVNNLAVPVAWNEAKSYSLFGGVQDAMTEWWYGHNAVGFFLTAGFLGIMYYFLPKQADAPIWSYRLSILSFWSLVFMYMWAGPHHLHFTSLPDWVQTLGMAFSIMLWMPSWASTVNGFMTVSGRWDRLRTDPILRFMIVAVVFYGVATFEGPLMGVRTVNGLSHYTEWTISHVHSGALGWNGFITFGAIYYLVPRLWDRPGMHSRAAIEWHFWLGLAGIMLYVTAMWGAGVLQGLMWRAHTELGFLKYSFIESVEAARPYYAVRLLGGLLYLSGFLVMVWNVRRTIAGERFAAPRPAALAPAE</sequence>
<evidence type="ECO:0000256" key="2">
    <source>
        <dbReference type="ARBA" id="ARBA00001973"/>
    </source>
</evidence>
<dbReference type="InterPro" id="IPR036927">
    <property type="entry name" value="Cyt_c_oxase-like_su1_sf"/>
</dbReference>
<evidence type="ECO:0000256" key="15">
    <source>
        <dbReference type="ARBA" id="ARBA00022989"/>
    </source>
</evidence>
<keyword evidence="14 20" id="KW-0249">Electron transport</keyword>
<evidence type="ECO:0000256" key="3">
    <source>
        <dbReference type="ARBA" id="ARBA00004651"/>
    </source>
</evidence>
<evidence type="ECO:0000256" key="13">
    <source>
        <dbReference type="ARBA" id="ARBA00022967"/>
    </source>
</evidence>
<keyword evidence="8" id="KW-1003">Cell membrane</keyword>
<evidence type="ECO:0000256" key="18">
    <source>
        <dbReference type="ARBA" id="ARBA00023136"/>
    </source>
</evidence>
<feature type="transmembrane region" description="Helical" evidence="21">
    <location>
        <begin position="395"/>
        <end position="421"/>
    </location>
</feature>
<feature type="transmembrane region" description="Helical" evidence="21">
    <location>
        <begin position="23"/>
        <end position="48"/>
    </location>
</feature>
<feature type="transmembrane region" description="Helical" evidence="21">
    <location>
        <begin position="213"/>
        <end position="234"/>
    </location>
</feature>
<evidence type="ECO:0000313" key="23">
    <source>
        <dbReference type="EMBL" id="GAA0595960.1"/>
    </source>
</evidence>
<evidence type="ECO:0000256" key="4">
    <source>
        <dbReference type="ARBA" id="ARBA00004673"/>
    </source>
</evidence>
<evidence type="ECO:0000256" key="5">
    <source>
        <dbReference type="ARBA" id="ARBA00009578"/>
    </source>
</evidence>
<keyword evidence="17" id="KW-0186">Copper</keyword>
<protein>
    <recommendedName>
        <fullName evidence="6">cytochrome-c oxidase</fullName>
        <ecNumber evidence="6">7.1.1.9</ecNumber>
    </recommendedName>
</protein>
<evidence type="ECO:0000256" key="10">
    <source>
        <dbReference type="ARBA" id="ARBA00022660"/>
    </source>
</evidence>
<dbReference type="InterPro" id="IPR023615">
    <property type="entry name" value="Cyt_c_Oxase_su1_BS"/>
</dbReference>
<feature type="transmembrane region" description="Helical" evidence="21">
    <location>
        <begin position="100"/>
        <end position="123"/>
    </location>
</feature>
<gene>
    <name evidence="23" type="primary">ccoN</name>
    <name evidence="23" type="ORF">GCM10009416_37910</name>
</gene>
<dbReference type="PROSITE" id="PS50855">
    <property type="entry name" value="COX1"/>
    <property type="match status" value="1"/>
</dbReference>
<dbReference type="EMBL" id="BAAAFZ010000060">
    <property type="protein sequence ID" value="GAA0595960.1"/>
    <property type="molecule type" value="Genomic_DNA"/>
</dbReference>
<keyword evidence="7 20" id="KW-0813">Transport</keyword>
<keyword evidence="18 21" id="KW-0472">Membrane</keyword>
<comment type="catalytic activity">
    <reaction evidence="19">
        <text>4 Fe(II)-[cytochrome c] + O2 + 8 H(+)(in) = 4 Fe(III)-[cytochrome c] + 2 H2O + 4 H(+)(out)</text>
        <dbReference type="Rhea" id="RHEA:11436"/>
        <dbReference type="Rhea" id="RHEA-COMP:10350"/>
        <dbReference type="Rhea" id="RHEA-COMP:14399"/>
        <dbReference type="ChEBI" id="CHEBI:15377"/>
        <dbReference type="ChEBI" id="CHEBI:15378"/>
        <dbReference type="ChEBI" id="CHEBI:15379"/>
        <dbReference type="ChEBI" id="CHEBI:29033"/>
        <dbReference type="ChEBI" id="CHEBI:29034"/>
        <dbReference type="EC" id="7.1.1.9"/>
    </reaction>
</comment>
<evidence type="ECO:0000256" key="7">
    <source>
        <dbReference type="ARBA" id="ARBA00022448"/>
    </source>
</evidence>
<evidence type="ECO:0000256" key="1">
    <source>
        <dbReference type="ARBA" id="ARBA00001970"/>
    </source>
</evidence>
<keyword evidence="24" id="KW-1185">Reference proteome</keyword>
<feature type="transmembrane region" description="Helical" evidence="21">
    <location>
        <begin position="441"/>
        <end position="462"/>
    </location>
</feature>
<dbReference type="Proteomes" id="UP001501588">
    <property type="component" value="Unassembled WGS sequence"/>
</dbReference>
<feature type="transmembrane region" description="Helical" evidence="21">
    <location>
        <begin position="68"/>
        <end position="88"/>
    </location>
</feature>
<evidence type="ECO:0000313" key="24">
    <source>
        <dbReference type="Proteomes" id="UP001501588"/>
    </source>
</evidence>
<comment type="similarity">
    <text evidence="5 20">Belongs to the heme-copper respiratory oxidase family.</text>
</comment>
<evidence type="ECO:0000256" key="14">
    <source>
        <dbReference type="ARBA" id="ARBA00022982"/>
    </source>
</evidence>
<keyword evidence="9 20" id="KW-0349">Heme</keyword>
<comment type="caution">
    <text evidence="23">The sequence shown here is derived from an EMBL/GenBank/DDBJ whole genome shotgun (WGS) entry which is preliminary data.</text>
</comment>
<comment type="subcellular location">
    <subcellularLocation>
        <location evidence="3">Cell membrane</location>
        <topology evidence="3">Multi-pass membrane protein</topology>
    </subcellularLocation>
</comment>
<evidence type="ECO:0000256" key="17">
    <source>
        <dbReference type="ARBA" id="ARBA00023008"/>
    </source>
</evidence>
<organism evidence="23 24">
    <name type="scientific">Craurococcus roseus</name>
    <dbReference type="NCBI Taxonomy" id="77585"/>
    <lineage>
        <taxon>Bacteria</taxon>
        <taxon>Pseudomonadati</taxon>
        <taxon>Pseudomonadota</taxon>
        <taxon>Alphaproteobacteria</taxon>
        <taxon>Acetobacterales</taxon>
        <taxon>Acetobacteraceae</taxon>
        <taxon>Craurococcus</taxon>
    </lineage>
</organism>
<dbReference type="PANTHER" id="PTHR10422">
    <property type="entry name" value="CYTOCHROME C OXIDASE SUBUNIT 1"/>
    <property type="match status" value="1"/>
</dbReference>
<evidence type="ECO:0000256" key="21">
    <source>
        <dbReference type="SAM" id="Phobius"/>
    </source>
</evidence>
<evidence type="ECO:0000256" key="9">
    <source>
        <dbReference type="ARBA" id="ARBA00022617"/>
    </source>
</evidence>
<dbReference type="PANTHER" id="PTHR10422:SF29">
    <property type="entry name" value="CYTOCHROME C OXIDASE SUBUNIT 1 HOMOLOG, BACTEROID"/>
    <property type="match status" value="1"/>
</dbReference>
<dbReference type="RefSeq" id="WP_343896960.1">
    <property type="nucleotide sequence ID" value="NZ_BAAAFZ010000060.1"/>
</dbReference>
<evidence type="ECO:0000256" key="6">
    <source>
        <dbReference type="ARBA" id="ARBA00012949"/>
    </source>
</evidence>
<keyword evidence="10 20" id="KW-0679">Respiratory chain</keyword>
<dbReference type="Pfam" id="PF00115">
    <property type="entry name" value="COX1"/>
    <property type="match status" value="1"/>
</dbReference>
<keyword evidence="15 21" id="KW-1133">Transmembrane helix</keyword>
<dbReference type="SUPFAM" id="SSF81442">
    <property type="entry name" value="Cytochrome c oxidase subunit I-like"/>
    <property type="match status" value="1"/>
</dbReference>
<keyword evidence="13" id="KW-1278">Translocase</keyword>
<name>A0ABN1FQY0_9PROT</name>
<feature type="transmembrane region" description="Helical" evidence="21">
    <location>
        <begin position="283"/>
        <end position="303"/>
    </location>
</feature>
<feature type="transmembrane region" description="Helical" evidence="21">
    <location>
        <begin position="315"/>
        <end position="335"/>
    </location>
</feature>
<proteinExistence type="inferred from homology"/>
<evidence type="ECO:0000256" key="8">
    <source>
        <dbReference type="ARBA" id="ARBA00022475"/>
    </source>
</evidence>
<evidence type="ECO:0000256" key="11">
    <source>
        <dbReference type="ARBA" id="ARBA00022692"/>
    </source>
</evidence>
<comment type="cofactor">
    <cofactor evidence="2">
        <name>Cu(2+)</name>
        <dbReference type="ChEBI" id="CHEBI:29036"/>
    </cofactor>
</comment>
<feature type="transmembrane region" description="Helical" evidence="21">
    <location>
        <begin position="135"/>
        <end position="157"/>
    </location>
</feature>
<feature type="domain" description="Cytochrome oxidase subunit I profile" evidence="22">
    <location>
        <begin position="23"/>
        <end position="485"/>
    </location>
</feature>
<evidence type="ECO:0000256" key="12">
    <source>
        <dbReference type="ARBA" id="ARBA00022723"/>
    </source>
</evidence>
<reference evidence="23 24" key="1">
    <citation type="journal article" date="2019" name="Int. J. Syst. Evol. Microbiol.">
        <title>The Global Catalogue of Microorganisms (GCM) 10K type strain sequencing project: providing services to taxonomists for standard genome sequencing and annotation.</title>
        <authorList>
            <consortium name="The Broad Institute Genomics Platform"/>
            <consortium name="The Broad Institute Genome Sequencing Center for Infectious Disease"/>
            <person name="Wu L."/>
            <person name="Ma J."/>
        </authorList>
    </citation>
    <scope>NUCLEOTIDE SEQUENCE [LARGE SCALE GENOMIC DNA]</scope>
    <source>
        <strain evidence="23 24">JCM 9933</strain>
    </source>
</reference>
<evidence type="ECO:0000256" key="16">
    <source>
        <dbReference type="ARBA" id="ARBA00023004"/>
    </source>
</evidence>
<evidence type="ECO:0000259" key="22">
    <source>
        <dbReference type="PROSITE" id="PS50855"/>
    </source>
</evidence>
<feature type="transmembrane region" description="Helical" evidence="21">
    <location>
        <begin position="246"/>
        <end position="263"/>
    </location>
</feature>